<protein>
    <recommendedName>
        <fullName evidence="6">Erythroid differentiation-related factor 1</fullName>
    </recommendedName>
</protein>
<dbReference type="GO" id="GO:0045893">
    <property type="term" value="P:positive regulation of DNA-templated transcription"/>
    <property type="evidence" value="ECO:0007669"/>
    <property type="project" value="TreeGrafter"/>
</dbReference>
<evidence type="ECO:0008006" key="6">
    <source>
        <dbReference type="Google" id="ProtNLM"/>
    </source>
</evidence>
<feature type="compositionally biased region" description="Basic and acidic residues" evidence="1">
    <location>
        <begin position="873"/>
        <end position="885"/>
    </location>
</feature>
<proteinExistence type="predicted"/>
<keyword evidence="5" id="KW-1185">Reference proteome</keyword>
<feature type="region of interest" description="Disordered" evidence="1">
    <location>
        <begin position="470"/>
        <end position="489"/>
    </location>
</feature>
<sequence length="1283" mass="146618">MESGDEIQLCQSVEPHEEEETVKSKAVVKFAQVQAPVKFNRLECNTNLNLPPSNWLTSADSNYGLQQALYHNPGFASFRMAHMFPDCVGEVDVVADAENIKKLLKLPYASMGAVSMTVHKVGNTLLLDEFDIQKYLLRKADDDWTWLRTFIMEQILSYGDVGHNFCLKDKSREAIQTKNLLSKFLYYSLKQSPSCEVTKTSATEAKEKQTALPLTGPLLPEPKVEENVPDPNSSHVFQRNVVWTFEDIRMLIGTDMPIFGGPNRPCISLRLRDMAKPINVLTGIDYWLDNLMCNVPEVVMCYHLDGIVQKYEIIKTEDLPHLEDSQFSPQVVKNVAQNILSFLKANATKEGHTYWLFKGRNDDVVKLYDLTTLCKNQQSNANDECDDTQGNPFTVPVAMLLYTVARNMKNRHAQISAKTAGNIRALLDNCIKLLPKEKYPQIVTSSHYILSDLHIPAGIDPKDPKFDVCDNDSDTQSVYEEEEEGDEEDDFEYEDTLNFRQLSKEQNVAVQNICDTLKDITFESQPKTKMDNQRPSPLIASIEDRCLISLQHINQGLSCLQFFNKNEECFIKESEARAKDEEKQRILHEEQNPNMAKPFKPIPLPYETLSSPSKWEMSSENPAITPELETKTKKSKLKKSHSKDLKPLLTSQTSETHNMPPHQIAVSFNSQLFGSWNVHLKLLLLEKACLTYATLAEHNYVQQKFGLSLRYIYKSCKCQHVVLKYVSTMVSQKRCLLGRAGDCLFQMAKNWENIDENLKDFHKSHKDEKYIDKELEKELDIESCPELIVPQENVEHLMVSSCACYENALEEVNNSASKDNTDEEACHELLRRLGNVRNELGVKYMFWSQEQYTKHMEEISENNAEQQESVQKLSDDLDDHKDDKASKEDPLFLKLAMKSYDCLIRGIKAFGLVQDNVNMAFLYCNMGRFMRFRAHLVINNENLDVIQQQKRFYNEAFSYYEKAQDVLGSRKSNAELWDLVNWELSTATFTLAKQLQDCSRADEACRIDLEKEVLDLLQKSLKLCDVEHPGSRQIVYTYRSGLIHQRIASFHHSQLRNNFSDSTTLPKTTLQLCKYHYEKAASILDGLREAADYLVVQLERISLQEFLAENSLHNSQKIKHLQQVLDTCLNSKPLFEYALSNWNSSADNGQQPAATASNAAAATAAAGTSNGDAEFQKHILLFESRLQNALKTLIKLWLTAKDPKQKADLYKKMYMETLNIRKVTGPQHEQTSVDVLAQQFANLLERLTQMERIHANNLNNNHHNNNNNSSSSNINHGTNNNTN</sequence>
<feature type="region of interest" description="Disordered" evidence="1">
    <location>
        <begin position="613"/>
        <end position="644"/>
    </location>
</feature>
<dbReference type="Pfam" id="PF23723">
    <property type="entry name" value="TPR_EDRF1"/>
    <property type="match status" value="1"/>
</dbReference>
<reference evidence="4" key="2">
    <citation type="submission" date="2020-05" db="UniProtKB">
        <authorList>
            <consortium name="EnsemblMetazoa"/>
        </authorList>
    </citation>
    <scope>IDENTIFICATION</scope>
    <source>
        <strain evidence="4">USDA</strain>
    </source>
</reference>
<dbReference type="InterPro" id="IPR056582">
    <property type="entry name" value="EDRF1_N"/>
</dbReference>
<dbReference type="PANTHER" id="PTHR15000:SF1">
    <property type="entry name" value="ERYTHROID DIFFERENTIATION-RELATED FACTOR 1"/>
    <property type="match status" value="1"/>
</dbReference>
<name>A0A1I8PWG0_STOCA</name>
<dbReference type="STRING" id="35570.A0A1I8PWG0"/>
<dbReference type="EnsemblMetazoa" id="SCAU011749-RA">
    <property type="protein sequence ID" value="SCAU011749-PA"/>
    <property type="gene ID" value="SCAU011749"/>
</dbReference>
<accession>A0A1I8PWG0</accession>
<feature type="domain" description="EDRF1 N-terminal" evidence="3">
    <location>
        <begin position="22"/>
        <end position="208"/>
    </location>
</feature>
<feature type="region of interest" description="Disordered" evidence="1">
    <location>
        <begin position="860"/>
        <end position="885"/>
    </location>
</feature>
<evidence type="ECO:0000313" key="4">
    <source>
        <dbReference type="EnsemblMetazoa" id="SCAU011749-PB"/>
    </source>
</evidence>
<evidence type="ECO:0000256" key="1">
    <source>
        <dbReference type="SAM" id="MobiDB-lite"/>
    </source>
</evidence>
<evidence type="ECO:0000259" key="2">
    <source>
        <dbReference type="Pfam" id="PF23723"/>
    </source>
</evidence>
<dbReference type="OrthoDB" id="419432at2759"/>
<dbReference type="Pfam" id="PF23788">
    <property type="entry name" value="EDRF1_N"/>
    <property type="match status" value="2"/>
</dbReference>
<evidence type="ECO:0000259" key="3">
    <source>
        <dbReference type="Pfam" id="PF23788"/>
    </source>
</evidence>
<feature type="region of interest" description="Disordered" evidence="1">
    <location>
        <begin position="1257"/>
        <end position="1283"/>
    </location>
</feature>
<dbReference type="Proteomes" id="UP000095300">
    <property type="component" value="Unassembled WGS sequence"/>
</dbReference>
<dbReference type="PANTHER" id="PTHR15000">
    <property type="entry name" value="ERYTHROID DIFFERENTIATION-RELATED FACTOR 1"/>
    <property type="match status" value="1"/>
</dbReference>
<dbReference type="InterPro" id="IPR056583">
    <property type="entry name" value="EDRF1_TPR"/>
</dbReference>
<feature type="compositionally biased region" description="Polar residues" evidence="1">
    <location>
        <begin position="613"/>
        <end position="622"/>
    </location>
</feature>
<evidence type="ECO:0000313" key="5">
    <source>
        <dbReference type="Proteomes" id="UP000095300"/>
    </source>
</evidence>
<feature type="domain" description="EDRF1 TPR repeats region" evidence="2">
    <location>
        <begin position="829"/>
        <end position="1232"/>
    </location>
</feature>
<feature type="domain" description="EDRF1 N-terminal" evidence="3">
    <location>
        <begin position="237"/>
        <end position="490"/>
    </location>
</feature>
<dbReference type="EnsemblMetazoa" id="SCAU011749-RB">
    <property type="protein sequence ID" value="SCAU011749-PB"/>
    <property type="gene ID" value="SCAU011749"/>
</dbReference>
<organism evidence="4 5">
    <name type="scientific">Stomoxys calcitrans</name>
    <name type="common">Stable fly</name>
    <name type="synonym">Conops calcitrans</name>
    <dbReference type="NCBI Taxonomy" id="35570"/>
    <lineage>
        <taxon>Eukaryota</taxon>
        <taxon>Metazoa</taxon>
        <taxon>Ecdysozoa</taxon>
        <taxon>Arthropoda</taxon>
        <taxon>Hexapoda</taxon>
        <taxon>Insecta</taxon>
        <taxon>Pterygota</taxon>
        <taxon>Neoptera</taxon>
        <taxon>Endopterygota</taxon>
        <taxon>Diptera</taxon>
        <taxon>Brachycera</taxon>
        <taxon>Muscomorpha</taxon>
        <taxon>Muscoidea</taxon>
        <taxon>Muscidae</taxon>
        <taxon>Stomoxys</taxon>
    </lineage>
</organism>
<dbReference type="VEuPathDB" id="VectorBase:SCAU011749"/>
<gene>
    <name evidence="4" type="primary">106088964</name>
</gene>
<reference evidence="5" key="1">
    <citation type="submission" date="2015-05" db="EMBL/GenBank/DDBJ databases">
        <authorList>
            <person name="Wilson R.K."/>
            <person name="Warren W.C."/>
            <person name="Olafson P."/>
        </authorList>
    </citation>
    <scope>NUCLEOTIDE SEQUENCE [LARGE SCALE GENOMIC DNA]</scope>
    <source>
        <strain evidence="5">USDA</strain>
    </source>
</reference>
<dbReference type="KEGG" id="scac:106088964"/>
<feature type="compositionally biased region" description="Polar residues" evidence="1">
    <location>
        <begin position="861"/>
        <end position="871"/>
    </location>
</feature>